<proteinExistence type="predicted"/>
<dbReference type="RefSeq" id="WP_094500503.1">
    <property type="nucleotide sequence ID" value="NZ_CAWNHI010000001.1"/>
</dbReference>
<reference evidence="2 3" key="1">
    <citation type="submission" date="2017-08" db="EMBL/GenBank/DDBJ databases">
        <title>The Vibrio qinghaiensis sp.-Q67 is a luminous bacteria isolated firstly from Qinghai lake, Qinghai province, China, which has been proved to be very sensitive to detect environmental and food pollutants. Therefore, complete genome analysis of V. qinghaiensis sp.-Q67 highlights the potential application of this strain on detection of hazards in the contaminated environments.</title>
        <authorList>
            <person name="Gong L."/>
        </authorList>
    </citation>
    <scope>NUCLEOTIDE SEQUENCE [LARGE SCALE GENOMIC DNA]</scope>
    <source>
        <strain evidence="2 3">Q67</strain>
    </source>
</reference>
<sequence length="255" mass="28683">MSQVLKALEQSELSRQNKGSTQSSPVTLFHQLPSFSWWSKASLTALLAPSILCCGYLVYHSYQTRIDELEQLKRNAPQVVPQEGAYQVLEYPDLGELQTNTPRVKTLTETRSTQPFTPLYGTQLTTRDQQDKNADQEFGLNDLDLSQLSPELIQRVELAIQGKDQVVLVGDSSKDHLLLTEHLDTFSGRIPALNFQTHVYSSRADKRWIKINGVERKVGDDVANGVQLVEINPQSTLIRFGGELIEVPALYDWKG</sequence>
<gene>
    <name evidence="2" type="ORF">CCZ37_10710</name>
</gene>
<evidence type="ECO:0000313" key="2">
    <source>
        <dbReference type="EMBL" id="ASU23034.1"/>
    </source>
</evidence>
<accession>A0A223MZQ7</accession>
<keyword evidence="3" id="KW-1185">Reference proteome</keyword>
<evidence type="ECO:0000313" key="3">
    <source>
        <dbReference type="Proteomes" id="UP000215148"/>
    </source>
</evidence>
<name>A0A223MZQ7_9VIBR</name>
<dbReference type="InterPro" id="IPR032389">
    <property type="entry name" value="GspB_C"/>
</dbReference>
<evidence type="ECO:0000259" key="1">
    <source>
        <dbReference type="Pfam" id="PF16537"/>
    </source>
</evidence>
<protein>
    <recommendedName>
        <fullName evidence="1">Type II secretion system protein GspB C-terminal domain-containing protein</fullName>
    </recommendedName>
</protein>
<dbReference type="GO" id="GO:0015627">
    <property type="term" value="C:type II protein secretion system complex"/>
    <property type="evidence" value="ECO:0007669"/>
    <property type="project" value="InterPro"/>
</dbReference>
<dbReference type="AlphaFoldDB" id="A0A223MZQ7"/>
<organism evidence="2 3">
    <name type="scientific">Vibrio qinghaiensis</name>
    <dbReference type="NCBI Taxonomy" id="2025808"/>
    <lineage>
        <taxon>Bacteria</taxon>
        <taxon>Pseudomonadati</taxon>
        <taxon>Pseudomonadota</taxon>
        <taxon>Gammaproteobacteria</taxon>
        <taxon>Vibrionales</taxon>
        <taxon>Vibrionaceae</taxon>
        <taxon>Vibrio</taxon>
    </lineage>
</organism>
<feature type="domain" description="Type II secretion system protein GspB C-terminal" evidence="1">
    <location>
        <begin position="190"/>
        <end position="249"/>
    </location>
</feature>
<dbReference type="KEGG" id="vqi:CCZ37_10710"/>
<dbReference type="Proteomes" id="UP000215148">
    <property type="component" value="Chromosome 1"/>
</dbReference>
<dbReference type="EMBL" id="CP022741">
    <property type="protein sequence ID" value="ASU23034.1"/>
    <property type="molecule type" value="Genomic_DNA"/>
</dbReference>
<dbReference type="Pfam" id="PF16537">
    <property type="entry name" value="T2SSB"/>
    <property type="match status" value="1"/>
</dbReference>